<dbReference type="SUPFAM" id="SSF54236">
    <property type="entry name" value="Ubiquitin-like"/>
    <property type="match status" value="1"/>
</dbReference>
<dbReference type="CDD" id="cd17043">
    <property type="entry name" value="RA"/>
    <property type="match status" value="1"/>
</dbReference>
<feature type="compositionally biased region" description="Pro residues" evidence="3">
    <location>
        <begin position="641"/>
        <end position="651"/>
    </location>
</feature>
<organism evidence="6 7">
    <name type="scientific">Apophysomyces ossiformis</name>
    <dbReference type="NCBI Taxonomy" id="679940"/>
    <lineage>
        <taxon>Eukaryota</taxon>
        <taxon>Fungi</taxon>
        <taxon>Fungi incertae sedis</taxon>
        <taxon>Mucoromycota</taxon>
        <taxon>Mucoromycotina</taxon>
        <taxon>Mucoromycetes</taxon>
        <taxon>Mucorales</taxon>
        <taxon>Mucorineae</taxon>
        <taxon>Mucoraceae</taxon>
        <taxon>Apophysomyces</taxon>
    </lineage>
</organism>
<feature type="compositionally biased region" description="Polar residues" evidence="3">
    <location>
        <begin position="7"/>
        <end position="22"/>
    </location>
</feature>
<dbReference type="Gene3D" id="2.30.30.40">
    <property type="entry name" value="SH3 Domains"/>
    <property type="match status" value="1"/>
</dbReference>
<keyword evidence="7" id="KW-1185">Reference proteome</keyword>
<evidence type="ECO:0000313" key="6">
    <source>
        <dbReference type="EMBL" id="KAF7727036.1"/>
    </source>
</evidence>
<dbReference type="InterPro" id="IPR036028">
    <property type="entry name" value="SH3-like_dom_sf"/>
</dbReference>
<dbReference type="GO" id="GO:0015630">
    <property type="term" value="C:microtubule cytoskeleton"/>
    <property type="evidence" value="ECO:0007669"/>
    <property type="project" value="TreeGrafter"/>
</dbReference>
<dbReference type="AlphaFoldDB" id="A0A8H7BTV7"/>
<comment type="caution">
    <text evidence="6">The sequence shown here is derived from an EMBL/GenBank/DDBJ whole genome shotgun (WGS) entry which is preliminary data.</text>
</comment>
<dbReference type="GO" id="GO:0030950">
    <property type="term" value="P:establishment or maintenance of actin cytoskeleton polarity"/>
    <property type="evidence" value="ECO:0007669"/>
    <property type="project" value="TreeGrafter"/>
</dbReference>
<proteinExistence type="predicted"/>
<reference evidence="6" key="1">
    <citation type="submission" date="2020-01" db="EMBL/GenBank/DDBJ databases">
        <title>Genome Sequencing of Three Apophysomyces-Like Fungal Strains Confirms a Novel Fungal Genus in the Mucoromycota with divergent Burkholderia-like Endosymbiotic Bacteria.</title>
        <authorList>
            <person name="Stajich J.E."/>
            <person name="Macias A.M."/>
            <person name="Carter-House D."/>
            <person name="Lovett B."/>
            <person name="Kasson L.R."/>
            <person name="Berry K."/>
            <person name="Grigoriev I."/>
            <person name="Chang Y."/>
            <person name="Spatafora J."/>
            <person name="Kasson M.T."/>
        </authorList>
    </citation>
    <scope>NUCLEOTIDE SEQUENCE</scope>
    <source>
        <strain evidence="6">NRRL A-21654</strain>
    </source>
</reference>
<dbReference type="GO" id="GO:0007165">
    <property type="term" value="P:signal transduction"/>
    <property type="evidence" value="ECO:0007669"/>
    <property type="project" value="InterPro"/>
</dbReference>
<feature type="region of interest" description="Disordered" evidence="3">
    <location>
        <begin position="199"/>
        <end position="342"/>
    </location>
</feature>
<evidence type="ECO:0000256" key="1">
    <source>
        <dbReference type="ARBA" id="ARBA00022443"/>
    </source>
</evidence>
<feature type="compositionally biased region" description="Low complexity" evidence="3">
    <location>
        <begin position="260"/>
        <end position="271"/>
    </location>
</feature>
<dbReference type="PROSITE" id="PS50002">
    <property type="entry name" value="SH3"/>
    <property type="match status" value="1"/>
</dbReference>
<keyword evidence="1 2" id="KW-0728">SH3 domain</keyword>
<accession>A0A8H7BTV7</accession>
<feature type="compositionally biased region" description="Acidic residues" evidence="3">
    <location>
        <begin position="47"/>
        <end position="79"/>
    </location>
</feature>
<feature type="compositionally biased region" description="Low complexity" evidence="3">
    <location>
        <begin position="615"/>
        <end position="632"/>
    </location>
</feature>
<dbReference type="SMART" id="SM00326">
    <property type="entry name" value="SH3"/>
    <property type="match status" value="1"/>
</dbReference>
<evidence type="ECO:0000256" key="3">
    <source>
        <dbReference type="SAM" id="MobiDB-lite"/>
    </source>
</evidence>
<dbReference type="EMBL" id="JABAYA010000066">
    <property type="protein sequence ID" value="KAF7727036.1"/>
    <property type="molecule type" value="Genomic_DNA"/>
</dbReference>
<evidence type="ECO:0000259" key="5">
    <source>
        <dbReference type="PROSITE" id="PS50200"/>
    </source>
</evidence>
<feature type="domain" description="Ras-associating" evidence="5">
    <location>
        <begin position="346"/>
        <end position="429"/>
    </location>
</feature>
<feature type="region of interest" description="Disordered" evidence="3">
    <location>
        <begin position="1"/>
        <end position="89"/>
    </location>
</feature>
<evidence type="ECO:0008006" key="8">
    <source>
        <dbReference type="Google" id="ProtNLM"/>
    </source>
</evidence>
<dbReference type="GO" id="GO:0008104">
    <property type="term" value="P:intracellular protein localization"/>
    <property type="evidence" value="ECO:0007669"/>
    <property type="project" value="TreeGrafter"/>
</dbReference>
<evidence type="ECO:0000259" key="4">
    <source>
        <dbReference type="PROSITE" id="PS50002"/>
    </source>
</evidence>
<dbReference type="InterPro" id="IPR029071">
    <property type="entry name" value="Ubiquitin-like_domsf"/>
</dbReference>
<dbReference type="PANTHER" id="PTHR47775:SF1">
    <property type="entry name" value="BUD SITE SELECTION PROTEIN 14"/>
    <property type="match status" value="1"/>
</dbReference>
<dbReference type="Gene3D" id="3.10.20.90">
    <property type="entry name" value="Phosphatidylinositol 3-kinase Catalytic Subunit, Chain A, domain 1"/>
    <property type="match status" value="1"/>
</dbReference>
<name>A0A8H7BTV7_9FUNG</name>
<dbReference type="Proteomes" id="UP000605846">
    <property type="component" value="Unassembled WGS sequence"/>
</dbReference>
<feature type="compositionally biased region" description="Low complexity" evidence="3">
    <location>
        <begin position="322"/>
        <end position="335"/>
    </location>
</feature>
<dbReference type="OrthoDB" id="196165at2759"/>
<dbReference type="InterPro" id="IPR053039">
    <property type="entry name" value="Polarity_Bud-Selection_Reg"/>
</dbReference>
<dbReference type="FunFam" id="2.30.30.40:FF:000035">
    <property type="entry name" value="SH3 domain containing protein"/>
    <property type="match status" value="1"/>
</dbReference>
<dbReference type="Pfam" id="PF00018">
    <property type="entry name" value="SH3_1"/>
    <property type="match status" value="1"/>
</dbReference>
<gene>
    <name evidence="6" type="ORF">EC973_008083</name>
</gene>
<dbReference type="Pfam" id="PF00788">
    <property type="entry name" value="RA"/>
    <property type="match status" value="1"/>
</dbReference>
<feature type="compositionally biased region" description="Polar residues" evidence="3">
    <location>
        <begin position="244"/>
        <end position="253"/>
    </location>
</feature>
<dbReference type="SUPFAM" id="SSF50044">
    <property type="entry name" value="SH3-domain"/>
    <property type="match status" value="1"/>
</dbReference>
<sequence length="787" mass="87686">MSKPLVINTQLDRSHVASQWQASPRAGTIRDEDSTTLLKKRAATDTICEEDEEEVEDEEEEEEEEDDDDEDEEDNDDDSSTFTSSPSIPDENIDFDLCYTLHTFVATVDGQASVVKGDAMTLLDDSNSYWWLVKVLKTSEIGYIPAENIETPFERLARLNKHRNVEMTATAIPSIDTPPTKKHKKKVTLSKELKMQSQIILTGKDDDDELEETYEEWEEEMDDEDVGVDDTNQRSMDMHERASPQESQGCSTTDDSDTVAAAPAPSCQSPPITSPKPSEKEDKKSTQAIAADTLRRFFSRSKKDKVEPPKKATPITPDESDVGSSLSGSSTLSAEESPKRERTRSVIRVYAGNINVGATYNSVLVDENTNAEHLLMLAMERFHISQIEGKAARRLSTSGIEYYLTVKPMDGDEITLAPQDKPLEMFNSLTTHLTTPMPSLTHIKQLSQPFSTGDFSKVSKARQRAKARFGEDTAIRFYLHKRIKRVNERDGQIYVKVSLYADPPAEKMNAVNRSFSTRSLRRKKLQYAAQERIDKIMAISPNSVVSDLTAIALEKFHVPHDTRREDYRLMLSINGKEKLLLPGGKLAEILHDDTQPTGSNEKSFILRKSISASRSKDQSSSSSSSLFLPNSSKVAPATLPSSPPSNRPIPVPYLDADTESVLKRLDNALLALERERGVTRQPAQPSMAVARNAEQGIDIILPHGVLRSKVCNNEAQYSLMTPGQGTVMQKVVQPAPTETRQIDSISDVDIASLVRYGATFLETREKSPLFFDPQSSLSNMDDLEKVS</sequence>
<dbReference type="InterPro" id="IPR001452">
    <property type="entry name" value="SH3_domain"/>
</dbReference>
<dbReference type="GO" id="GO:0051286">
    <property type="term" value="C:cell tip"/>
    <property type="evidence" value="ECO:0007669"/>
    <property type="project" value="TreeGrafter"/>
</dbReference>
<dbReference type="InterPro" id="IPR000159">
    <property type="entry name" value="RA_dom"/>
</dbReference>
<dbReference type="PANTHER" id="PTHR47775">
    <property type="entry name" value="BUD SITE SELECTION PROTEIN 14"/>
    <property type="match status" value="1"/>
</dbReference>
<feature type="region of interest" description="Disordered" evidence="3">
    <location>
        <begin position="615"/>
        <end position="652"/>
    </location>
</feature>
<protein>
    <recommendedName>
        <fullName evidence="8">SH3 domain-containing protein</fullName>
    </recommendedName>
</protein>
<dbReference type="PROSITE" id="PS50200">
    <property type="entry name" value="RA"/>
    <property type="match status" value="1"/>
</dbReference>
<evidence type="ECO:0000313" key="7">
    <source>
        <dbReference type="Proteomes" id="UP000605846"/>
    </source>
</evidence>
<evidence type="ECO:0000256" key="2">
    <source>
        <dbReference type="PROSITE-ProRule" id="PRU00192"/>
    </source>
</evidence>
<feature type="compositionally biased region" description="Acidic residues" evidence="3">
    <location>
        <begin position="205"/>
        <end position="228"/>
    </location>
</feature>
<feature type="domain" description="SH3" evidence="4">
    <location>
        <begin position="93"/>
        <end position="154"/>
    </location>
</feature>